<feature type="domain" description="XPG-I" evidence="5">
    <location>
        <begin position="834"/>
        <end position="905"/>
    </location>
</feature>
<sequence length="1454" mass="160885">MKAMRDDRGEMVRNAHLLGFFRRICKLLFLRAKPVFVFDGGTPALKRHTVAARRRHRDNARAKIRKTAEKLLLNHLKSKRLEELADEIKRSKSGVEADVKGKQVTSVADDRAMNQESLDELLAASIAAEEEGKLEGNEPFPTEDFNSDEEDGEDEDKEMIFPVNSGNVDPAVLASLPPSMQLDLLDQVPAKFSELQIQSYLKTVAFRREIDKVQKCASGRGVAGLQTSRIASEANREYIFSSSFTGDKQKLTPTGAEKNGGMVNQEIRTETASDASKCKLFTSPSKPTIDMSSNKINNGITPDVETYLDERGRVRVSRFRGLGIHMSRDIQRNLDLMKEQEQVLVKKNSNKIHEPTCDNGASDFPKGHPQANDTPSLALVNEENIHCPCTSIASDAIYEEMSIDSRKSTVAPLKEAAIEISFSEDDSGSKTMVDNFFMNLVSKNTTEQLLPKSISLEKNMDDFESECIWEDGVVGERSPSSKNNDDPKRQPSFVENIVCEEDEVVWEEDASFAPHSVESMVTVSRGLLEEDVDLKEAIRRSLEDIKSKESSSAVPLRENTRTIVEDQNSLILVKNDLNICVPVQRVQLQSASTGLHEEERSHKSDSHQSISSHNEHLTTSTVLGCKFDGESTLKDDSNNVAIHSSVGLSHDIQLMEQDTNQSLGNNICDIASKVTAGESNSNKTDDHVLESCTKIDFEPTSSILDSGGSDTLNNSFAFHSNAPSESRACSSSGAILGVKLSTISLSKKVSARTDGMQVLVDNGTCNDPGEDSSIKDQSSSQGEEKISASESYLDDEISLLKQERTYLGIEQRKLERNAESVSSEMFAECQELLQMFGLPYIIAPMEAEAQCAYMEMTNLVDGIVTDDSDVFLFGARSVFKNIFDDRKYVETYFMKTATLKAELAASQQLLAIRPAAEDIENELGLSRDKLIRAALLLGSDYTEGVSGIGIVNAIEVINAFPEKDGLLKFKNWVESPDPAILGIRGSQHGGNLGKKEFPESKEGFLGGDQSSDSTSPDTKEKEIFMDKHRNVSKNWHFPPSFPSESVITAYICPQVDESTEPFGWGKPDLPLLRQMCWEKFGWPIQKADELLVPVLKEYNKHEVGANIIIWVFFSFSFGQTQLRMEAFYSFNERFAKIRSQRIKKAVKGIAGISSSELTDITDSGSSSKKGRGMTIRKNERSLLENDADQSTTAKRKSSKQSRKTVKGRSPPPHASAESSKEVGGGIKRRPVVNARGRGSGRGKVKGGEPFDEESTESTSVDEDSASEIQRSTMTMDSLPETRRSTRRRKQVNYAEDNAGVTELHVPDAAADSAPLEHIQSVTKSASFGNDSDSFDQAMPHDYLHIGGGFCLEENDVIPEKRSPLVTISTTHSPERNGGGFCVDESDPEAEILLERLNVANHPQVRAILQKGMMKLLLRKDESIQHEMKHDPSRLLSKHLKKRKTETSVIKMAIT</sequence>
<dbReference type="Pfam" id="PF00867">
    <property type="entry name" value="XPG_I"/>
    <property type="match status" value="1"/>
</dbReference>
<feature type="compositionally biased region" description="Basic residues" evidence="4">
    <location>
        <begin position="1193"/>
        <end position="1206"/>
    </location>
</feature>
<proteinExistence type="predicted"/>
<dbReference type="SMART" id="SM00485">
    <property type="entry name" value="XPGN"/>
    <property type="match status" value="1"/>
</dbReference>
<dbReference type="PANTHER" id="PTHR16171:SF7">
    <property type="entry name" value="DNA REPAIR PROTEIN RAD2"/>
    <property type="match status" value="1"/>
</dbReference>
<dbReference type="CDD" id="cd09868">
    <property type="entry name" value="PIN_XPG_RAD2"/>
    <property type="match status" value="1"/>
</dbReference>
<dbReference type="PROSITE" id="PS00842">
    <property type="entry name" value="XPG_2"/>
    <property type="match status" value="1"/>
</dbReference>
<dbReference type="Pfam" id="PF00752">
    <property type="entry name" value="XPG_N"/>
    <property type="match status" value="1"/>
</dbReference>
<dbReference type="InterPro" id="IPR008918">
    <property type="entry name" value="HhH2"/>
</dbReference>
<dbReference type="CDD" id="cd09904">
    <property type="entry name" value="H3TH_XPG"/>
    <property type="match status" value="1"/>
</dbReference>
<dbReference type="InterPro" id="IPR019974">
    <property type="entry name" value="XPG_CS"/>
</dbReference>
<dbReference type="PRINTS" id="PR00066">
    <property type="entry name" value="XRODRMPGMNTG"/>
</dbReference>
<organism evidence="7 8">
    <name type="scientific">Platanthera guangdongensis</name>
    <dbReference type="NCBI Taxonomy" id="2320717"/>
    <lineage>
        <taxon>Eukaryota</taxon>
        <taxon>Viridiplantae</taxon>
        <taxon>Streptophyta</taxon>
        <taxon>Embryophyta</taxon>
        <taxon>Tracheophyta</taxon>
        <taxon>Spermatophyta</taxon>
        <taxon>Magnoliopsida</taxon>
        <taxon>Liliopsida</taxon>
        <taxon>Asparagales</taxon>
        <taxon>Orchidaceae</taxon>
        <taxon>Orchidoideae</taxon>
        <taxon>Orchideae</taxon>
        <taxon>Orchidinae</taxon>
        <taxon>Platanthera</taxon>
    </lineage>
</organism>
<dbReference type="SUPFAM" id="SSF47807">
    <property type="entry name" value="5' to 3' exonuclease, C-terminal subdomain"/>
    <property type="match status" value="1"/>
</dbReference>
<dbReference type="SUPFAM" id="SSF88723">
    <property type="entry name" value="PIN domain-like"/>
    <property type="match status" value="1"/>
</dbReference>
<feature type="compositionally biased region" description="Acidic residues" evidence="4">
    <location>
        <begin position="145"/>
        <end position="156"/>
    </location>
</feature>
<evidence type="ECO:0000259" key="6">
    <source>
        <dbReference type="SMART" id="SM00485"/>
    </source>
</evidence>
<evidence type="ECO:0000313" key="7">
    <source>
        <dbReference type="EMBL" id="KAK8959809.1"/>
    </source>
</evidence>
<keyword evidence="2" id="KW-0255">Endonuclease</keyword>
<keyword evidence="2" id="KW-0378">Hydrolase</keyword>
<keyword evidence="2" id="KW-0540">Nuclease</keyword>
<comment type="caution">
    <text evidence="7">The sequence shown here is derived from an EMBL/GenBank/DDBJ whole genome shotgun (WGS) entry which is preliminary data.</text>
</comment>
<evidence type="ECO:0000259" key="5">
    <source>
        <dbReference type="SMART" id="SM00484"/>
    </source>
</evidence>
<evidence type="ECO:0000256" key="1">
    <source>
        <dbReference type="ARBA" id="ARBA00004123"/>
    </source>
</evidence>
<dbReference type="Proteomes" id="UP001412067">
    <property type="component" value="Unassembled WGS sequence"/>
</dbReference>
<dbReference type="SMART" id="SM00279">
    <property type="entry name" value="HhH2"/>
    <property type="match status" value="1"/>
</dbReference>
<reference evidence="7 8" key="1">
    <citation type="journal article" date="2022" name="Nat. Plants">
        <title>Genomes of leafy and leafless Platanthera orchids illuminate the evolution of mycoheterotrophy.</title>
        <authorList>
            <person name="Li M.H."/>
            <person name="Liu K.W."/>
            <person name="Li Z."/>
            <person name="Lu H.C."/>
            <person name="Ye Q.L."/>
            <person name="Zhang D."/>
            <person name="Wang J.Y."/>
            <person name="Li Y.F."/>
            <person name="Zhong Z.M."/>
            <person name="Liu X."/>
            <person name="Yu X."/>
            <person name="Liu D.K."/>
            <person name="Tu X.D."/>
            <person name="Liu B."/>
            <person name="Hao Y."/>
            <person name="Liao X.Y."/>
            <person name="Jiang Y.T."/>
            <person name="Sun W.H."/>
            <person name="Chen J."/>
            <person name="Chen Y.Q."/>
            <person name="Ai Y."/>
            <person name="Zhai J.W."/>
            <person name="Wu S.S."/>
            <person name="Zhou Z."/>
            <person name="Hsiao Y.Y."/>
            <person name="Wu W.L."/>
            <person name="Chen Y.Y."/>
            <person name="Lin Y.F."/>
            <person name="Hsu J.L."/>
            <person name="Li C.Y."/>
            <person name="Wang Z.W."/>
            <person name="Zhao X."/>
            <person name="Zhong W.Y."/>
            <person name="Ma X.K."/>
            <person name="Ma L."/>
            <person name="Huang J."/>
            <person name="Chen G.Z."/>
            <person name="Huang M.Z."/>
            <person name="Huang L."/>
            <person name="Peng D.H."/>
            <person name="Luo Y.B."/>
            <person name="Zou S.Q."/>
            <person name="Chen S.P."/>
            <person name="Lan S."/>
            <person name="Tsai W.C."/>
            <person name="Van de Peer Y."/>
            <person name="Liu Z.J."/>
        </authorList>
    </citation>
    <scope>NUCLEOTIDE SEQUENCE [LARGE SCALE GENOMIC DNA]</scope>
    <source>
        <strain evidence="7">Lor288</strain>
    </source>
</reference>
<keyword evidence="8" id="KW-1185">Reference proteome</keyword>
<gene>
    <name evidence="7" type="primary">UVH3</name>
    <name evidence="7" type="ORF">KSP40_PGU021242</name>
</gene>
<feature type="domain" description="XPG N-terminal" evidence="6">
    <location>
        <begin position="1"/>
        <end position="60"/>
    </location>
</feature>
<comment type="subcellular location">
    <subcellularLocation>
        <location evidence="1">Nucleus</location>
    </subcellularLocation>
</comment>
<dbReference type="InterPro" id="IPR001044">
    <property type="entry name" value="XPG/Rad2_eukaryotes"/>
</dbReference>
<dbReference type="InterPro" id="IPR006085">
    <property type="entry name" value="XPG_DNA_repair_N"/>
</dbReference>
<feature type="compositionally biased region" description="Polar residues" evidence="4">
    <location>
        <begin position="1157"/>
        <end position="1167"/>
    </location>
</feature>
<dbReference type="Gene3D" id="3.40.50.1010">
    <property type="entry name" value="5'-nuclease"/>
    <property type="match status" value="2"/>
</dbReference>
<dbReference type="Gene3D" id="1.10.150.20">
    <property type="entry name" value="5' to 3' exonuclease, C-terminal subdomain"/>
    <property type="match status" value="1"/>
</dbReference>
<feature type="region of interest" description="Disordered" evidence="4">
    <location>
        <begin position="990"/>
        <end position="1019"/>
    </location>
</feature>
<dbReference type="SMART" id="SM00484">
    <property type="entry name" value="XPGI"/>
    <property type="match status" value="1"/>
</dbReference>
<accession>A0ABR2M886</accession>
<keyword evidence="3" id="KW-0539">Nucleus</keyword>
<feature type="compositionally biased region" description="Basic and acidic residues" evidence="4">
    <location>
        <begin position="993"/>
        <end position="1002"/>
    </location>
</feature>
<dbReference type="InterPro" id="IPR029060">
    <property type="entry name" value="PIN-like_dom_sf"/>
</dbReference>
<feature type="compositionally biased region" description="Basic and acidic residues" evidence="4">
    <location>
        <begin position="595"/>
        <end position="606"/>
    </location>
</feature>
<dbReference type="PANTHER" id="PTHR16171">
    <property type="entry name" value="DNA REPAIR PROTEIN COMPLEMENTING XP-G CELLS-RELATED"/>
    <property type="match status" value="1"/>
</dbReference>
<evidence type="ECO:0000313" key="8">
    <source>
        <dbReference type="Proteomes" id="UP001412067"/>
    </source>
</evidence>
<evidence type="ECO:0000256" key="3">
    <source>
        <dbReference type="ARBA" id="ARBA00023242"/>
    </source>
</evidence>
<evidence type="ECO:0000256" key="2">
    <source>
        <dbReference type="ARBA" id="ARBA00022759"/>
    </source>
</evidence>
<name>A0ABR2M886_9ASPA</name>
<feature type="region of interest" description="Disordered" evidence="4">
    <location>
        <begin position="591"/>
        <end position="615"/>
    </location>
</feature>
<dbReference type="InterPro" id="IPR006086">
    <property type="entry name" value="XPG-I_dom"/>
</dbReference>
<feature type="region of interest" description="Disordered" evidence="4">
    <location>
        <begin position="762"/>
        <end position="790"/>
    </location>
</feature>
<protein>
    <submittedName>
        <fullName evidence="7">DNA repair protein UVH3</fullName>
    </submittedName>
</protein>
<feature type="region of interest" description="Disordered" evidence="4">
    <location>
        <begin position="1157"/>
        <end position="1289"/>
    </location>
</feature>
<feature type="compositionally biased region" description="Acidic residues" evidence="4">
    <location>
        <begin position="1249"/>
        <end position="1265"/>
    </location>
</feature>
<dbReference type="EMBL" id="JBBWWR010000011">
    <property type="protein sequence ID" value="KAK8959809.1"/>
    <property type="molecule type" value="Genomic_DNA"/>
</dbReference>
<dbReference type="InterPro" id="IPR036279">
    <property type="entry name" value="5-3_exonuclease_C_sf"/>
</dbReference>
<feature type="region of interest" description="Disordered" evidence="4">
    <location>
        <begin position="132"/>
        <end position="156"/>
    </location>
</feature>
<evidence type="ECO:0000256" key="4">
    <source>
        <dbReference type="SAM" id="MobiDB-lite"/>
    </source>
</evidence>